<evidence type="ECO:0000256" key="1">
    <source>
        <dbReference type="ARBA" id="ARBA00022676"/>
    </source>
</evidence>
<dbReference type="Gene3D" id="3.40.1030.10">
    <property type="entry name" value="Nucleoside phosphorylase/phosphoribosyltransferase catalytic domain"/>
    <property type="match status" value="1"/>
</dbReference>
<keyword evidence="5" id="KW-1185">Reference proteome</keyword>
<protein>
    <submittedName>
        <fullName evidence="4">Putative Thymidine phosphorylase</fullName>
        <ecNumber evidence="4">2.4.2.4</ecNumber>
    </submittedName>
</protein>
<reference evidence="4 5" key="1">
    <citation type="journal article" date="2013" name="ISME J.">
        <title>A metabolic model for members of the genus Tetrasphaera involved in enhanced biological phosphorus removal.</title>
        <authorList>
            <person name="Kristiansen R."/>
            <person name="Nguyen H.T.T."/>
            <person name="Saunders A.M."/>
            <person name="Nielsen J.L."/>
            <person name="Wimmer R."/>
            <person name="Le V.Q."/>
            <person name="McIlroy S.J."/>
            <person name="Petrovski S."/>
            <person name="Seviour R.J."/>
            <person name="Calteau A."/>
            <person name="Nielsen K.L."/>
            <person name="Nielsen P.H."/>
        </authorList>
    </citation>
    <scope>NUCLEOTIDE SEQUENCE [LARGE SCALE GENOMIC DNA]</scope>
    <source>
        <strain evidence="4 5">Ben110</strain>
    </source>
</reference>
<evidence type="ECO:0000256" key="2">
    <source>
        <dbReference type="ARBA" id="ARBA00022679"/>
    </source>
</evidence>
<dbReference type="InterPro" id="IPR035902">
    <property type="entry name" value="Nuc_phospho_transferase"/>
</dbReference>
<dbReference type="AlphaFoldDB" id="W6K2R3"/>
<dbReference type="STRING" id="1193182.BN11_190009"/>
<dbReference type="GO" id="GO:0009032">
    <property type="term" value="F:thymidine phosphorylase activity"/>
    <property type="evidence" value="ECO:0007669"/>
    <property type="project" value="UniProtKB-EC"/>
</dbReference>
<name>W6K2R3_9MICO</name>
<organism evidence="4 5">
    <name type="scientific">Nostocoides australiense Ben110</name>
    <dbReference type="NCBI Taxonomy" id="1193182"/>
    <lineage>
        <taxon>Bacteria</taxon>
        <taxon>Bacillati</taxon>
        <taxon>Actinomycetota</taxon>
        <taxon>Actinomycetes</taxon>
        <taxon>Micrococcales</taxon>
        <taxon>Intrasporangiaceae</taxon>
        <taxon>Nostocoides</taxon>
    </lineage>
</organism>
<gene>
    <name evidence="4" type="ORF">BN11_190009</name>
</gene>
<dbReference type="GO" id="GO:0004645">
    <property type="term" value="F:1,4-alpha-oligoglucan phosphorylase activity"/>
    <property type="evidence" value="ECO:0007669"/>
    <property type="project" value="InterPro"/>
</dbReference>
<feature type="region of interest" description="Disordered" evidence="3">
    <location>
        <begin position="1"/>
        <end position="31"/>
    </location>
</feature>
<evidence type="ECO:0000313" key="5">
    <source>
        <dbReference type="Proteomes" id="UP000035763"/>
    </source>
</evidence>
<dbReference type="Proteomes" id="UP000035763">
    <property type="component" value="Unassembled WGS sequence"/>
</dbReference>
<evidence type="ECO:0000256" key="3">
    <source>
        <dbReference type="SAM" id="MobiDB-lite"/>
    </source>
</evidence>
<dbReference type="PANTHER" id="PTHR10515">
    <property type="entry name" value="THYMIDINE PHOSPHORYLASE"/>
    <property type="match status" value="1"/>
</dbReference>
<dbReference type="GO" id="GO:0005829">
    <property type="term" value="C:cytosol"/>
    <property type="evidence" value="ECO:0007669"/>
    <property type="project" value="TreeGrafter"/>
</dbReference>
<accession>W6K2R3</accession>
<comment type="caution">
    <text evidence="4">The sequence shown here is derived from an EMBL/GenBank/DDBJ whole genome shotgun (WGS) entry which is preliminary data.</text>
</comment>
<sequence>MSLSSEPGRDRDDVGSRYVKTPGPAGIGDASSREGWLAVDRSDDVTGSVGALYRHILRSSELSTEVDVGLIADLAMALTAGGALRELADCTDLASTGGPGSISTMLVPLMARASGLRVAKVGVPGRPAGAVDVLANVPGYRWSSTEKEFDDAMRRSGFAHTAANECWAPGDAVLFRRRQAEGTQGVPALVVASLLAKKLAAGVRYPGFEVRAARHGSFGSTPDEVRRNGAILCEVAERLGMRATVFVTNAEYPHQPWIGRGEALVALGIACARSGWPGGADLDLEGVADAWLAEHVDTCAQMAVALVKVSSSVATREGSSVDRADLMRETAGLGGHLTGVLSEHLQAHGSAWETFEARFMSVLAARREPVRAQEGGFVRYRIERIRDHVVNANARGAEPINPGTPFPDRAGVLLHVPTATRVAPGDVVLSLRWPSELAPPDASELFEITDFPSTSRYQDGGQLREVIG</sequence>
<proteinExistence type="predicted"/>
<evidence type="ECO:0000313" key="4">
    <source>
        <dbReference type="EMBL" id="CCH72699.1"/>
    </source>
</evidence>
<keyword evidence="1 4" id="KW-0328">Glycosyltransferase</keyword>
<dbReference type="PANTHER" id="PTHR10515:SF0">
    <property type="entry name" value="THYMIDINE PHOSPHORYLASE"/>
    <property type="match status" value="1"/>
</dbReference>
<dbReference type="InterPro" id="IPR000053">
    <property type="entry name" value="Thymidine/pyrmidine_PPase"/>
</dbReference>
<dbReference type="GO" id="GO:0006206">
    <property type="term" value="P:pyrimidine nucleobase metabolic process"/>
    <property type="evidence" value="ECO:0007669"/>
    <property type="project" value="InterPro"/>
</dbReference>
<keyword evidence="2 4" id="KW-0808">Transferase</keyword>
<dbReference type="SUPFAM" id="SSF52418">
    <property type="entry name" value="Nucleoside phosphorylase/phosphoribosyltransferase catalytic domain"/>
    <property type="match status" value="1"/>
</dbReference>
<dbReference type="EMBL" id="CAJA01000101">
    <property type="protein sequence ID" value="CCH72699.1"/>
    <property type="molecule type" value="Genomic_DNA"/>
</dbReference>
<dbReference type="EC" id="2.4.2.4" evidence="4"/>